<accession>A0A6J5F6T6</accession>
<keyword evidence="3" id="KW-1185">Reference proteome</keyword>
<feature type="domain" description="DUF1972" evidence="1">
    <location>
        <begin position="4"/>
        <end position="179"/>
    </location>
</feature>
<dbReference type="SUPFAM" id="SSF53756">
    <property type="entry name" value="UDP-Glycosyltransferase/glycogen phosphorylase"/>
    <property type="match status" value="1"/>
</dbReference>
<dbReference type="RefSeq" id="WP_175232435.1">
    <property type="nucleotide sequence ID" value="NZ_CADIKH010000067.1"/>
</dbReference>
<dbReference type="PANTHER" id="PTHR12526">
    <property type="entry name" value="GLYCOSYLTRANSFERASE"/>
    <property type="match status" value="1"/>
</dbReference>
<dbReference type="InterPro" id="IPR015393">
    <property type="entry name" value="DUF1972"/>
</dbReference>
<evidence type="ECO:0000313" key="2">
    <source>
        <dbReference type="EMBL" id="CAB3773035.1"/>
    </source>
</evidence>
<name>A0A6J5F6T6_9BURK</name>
<evidence type="ECO:0000313" key="3">
    <source>
        <dbReference type="Proteomes" id="UP000494363"/>
    </source>
</evidence>
<organism evidence="2 3">
    <name type="scientific">Paraburkholderia humisilvae</name>
    <dbReference type="NCBI Taxonomy" id="627669"/>
    <lineage>
        <taxon>Bacteria</taxon>
        <taxon>Pseudomonadati</taxon>
        <taxon>Pseudomonadota</taxon>
        <taxon>Betaproteobacteria</taxon>
        <taxon>Burkholderiales</taxon>
        <taxon>Burkholderiaceae</taxon>
        <taxon>Paraburkholderia</taxon>
    </lineage>
</organism>
<sequence>MPVRQLFILGTRGIPSCHGGFETFAERLALYLTQRDWQVTVYCQGATGKNETTEDTWHGVHRVTIPVTREGAIGTMEFDWKSIRDTATRNPALVLTLGYNTAAFCLYLRWRGITNIINMDGLEWQRKKWKFHERAWLWLNERIGCWTGNHLVADHPAIETHLATRVNRRKITMIPYGADPIGAVSRAPLEQFGVDKLRYALVVARPEPENSVLEIVTAFSRRPRSARLVVLGSYNPTNSYHREVLDAASGEVLFLGAIYDQSVLRALRRHAYFYLHGHCVGGTNPSLVEALGAANAVIARDNPFNRWVAGPQARFFKTEIDCDMHISALFADPTTARAMGKASNQRFESAFRWNSVLAQYEALLDRHLCETRRHLKTKASAAPASTDHKTAFDLHAPARSAIHTIANEGVEALETKIE</sequence>
<dbReference type="Pfam" id="PF09314">
    <property type="entry name" value="DUF1972"/>
    <property type="match status" value="1"/>
</dbReference>
<dbReference type="EMBL" id="CADIKH010000067">
    <property type="protein sequence ID" value="CAB3773035.1"/>
    <property type="molecule type" value="Genomic_DNA"/>
</dbReference>
<gene>
    <name evidence="2" type="ORF">LMG29542_07086</name>
</gene>
<reference evidence="2 3" key="1">
    <citation type="submission" date="2020-04" db="EMBL/GenBank/DDBJ databases">
        <authorList>
            <person name="De Canck E."/>
        </authorList>
    </citation>
    <scope>NUCLEOTIDE SEQUENCE [LARGE SCALE GENOMIC DNA]</scope>
    <source>
        <strain evidence="2 3">LMG 29542</strain>
    </source>
</reference>
<proteinExistence type="predicted"/>
<dbReference type="Proteomes" id="UP000494363">
    <property type="component" value="Unassembled WGS sequence"/>
</dbReference>
<dbReference type="AlphaFoldDB" id="A0A6J5F6T6"/>
<protein>
    <recommendedName>
        <fullName evidence="1">DUF1972 domain-containing protein</fullName>
    </recommendedName>
</protein>
<dbReference type="Gene3D" id="3.40.50.2000">
    <property type="entry name" value="Glycogen Phosphorylase B"/>
    <property type="match status" value="2"/>
</dbReference>
<evidence type="ECO:0000259" key="1">
    <source>
        <dbReference type="Pfam" id="PF09314"/>
    </source>
</evidence>